<evidence type="ECO:0000313" key="1">
    <source>
        <dbReference type="EMBL" id="MCJ0825941.1"/>
    </source>
</evidence>
<dbReference type="EMBL" id="JALGCL010000002">
    <property type="protein sequence ID" value="MCJ0825941.1"/>
    <property type="molecule type" value="Genomic_DNA"/>
</dbReference>
<dbReference type="Proteomes" id="UP001165423">
    <property type="component" value="Unassembled WGS sequence"/>
</dbReference>
<protein>
    <recommendedName>
        <fullName evidence="3">Roadblock/LC7 domain-containing protein</fullName>
    </recommendedName>
</protein>
<keyword evidence="2" id="KW-1185">Reference proteome</keyword>
<accession>A0ABT0A4N3</accession>
<dbReference type="RefSeq" id="WP_243320935.1">
    <property type="nucleotide sequence ID" value="NZ_JALGCL010000002.1"/>
</dbReference>
<comment type="caution">
    <text evidence="1">The sequence shown here is derived from an EMBL/GenBank/DDBJ whole genome shotgun (WGS) entry which is preliminary data.</text>
</comment>
<sequence>MQVPSGFTTGLLIESADEGKIAVGFAKDGQLLGDFTLSPLDVANMAAAMLAASKDSAEKVAGGSAESESSGALVLPSSFSLGPGVSPDQHALILSFGQSHVAFSMPEASMRSLGESMVTLTTRGSAH</sequence>
<proteinExistence type="predicted"/>
<organism evidence="1 2">
    <name type="scientific">Cognatiluteimonas sedimenti</name>
    <dbReference type="NCBI Taxonomy" id="2927791"/>
    <lineage>
        <taxon>Bacteria</taxon>
        <taxon>Pseudomonadati</taxon>
        <taxon>Pseudomonadota</taxon>
        <taxon>Gammaproteobacteria</taxon>
        <taxon>Lysobacterales</taxon>
        <taxon>Lysobacteraceae</taxon>
        <taxon>Cognatiluteimonas</taxon>
    </lineage>
</organism>
<evidence type="ECO:0000313" key="2">
    <source>
        <dbReference type="Proteomes" id="UP001165423"/>
    </source>
</evidence>
<name>A0ABT0A4N3_9GAMM</name>
<gene>
    <name evidence="1" type="ORF">MQC88_08230</name>
</gene>
<reference evidence="1 2" key="1">
    <citation type="submission" date="2022-03" db="EMBL/GenBank/DDBJ databases">
        <title>Luteimonas soily sp. nov., a novel bacterium isolated from the soil.</title>
        <authorList>
            <person name="Zhang X."/>
        </authorList>
    </citation>
    <scope>NUCLEOTIDE SEQUENCE [LARGE SCALE GENOMIC DNA]</scope>
    <source>
        <strain evidence="1 2">50</strain>
    </source>
</reference>
<evidence type="ECO:0008006" key="3">
    <source>
        <dbReference type="Google" id="ProtNLM"/>
    </source>
</evidence>